<proteinExistence type="predicted"/>
<accession>A0ABP0XRL3</accession>
<dbReference type="EMBL" id="OZ021735">
    <property type="protein sequence ID" value="CAK9310347.1"/>
    <property type="molecule type" value="Genomic_DNA"/>
</dbReference>
<evidence type="ECO:0000313" key="2">
    <source>
        <dbReference type="Proteomes" id="UP001642487"/>
    </source>
</evidence>
<sequence length="151" mass="17532">MFVVSKRLILKQFKTCITSKQSNSTIEDSNIDLSSSLSAETSVRSAWRLGKWGYISAPPKQKRPQMMVRMKDFGMAYPLCKGGVQPWKMLMQPILIWTLQHLSLVFTMAMEVKQFQSSVPSIFTDRCSSMNHTSLEIWELLCRRPFSEWMR</sequence>
<gene>
    <name evidence="1" type="ORF">CITCOLO1_LOCUS1967</name>
</gene>
<dbReference type="Proteomes" id="UP001642487">
    <property type="component" value="Chromosome 1"/>
</dbReference>
<protein>
    <submittedName>
        <fullName evidence="1">Uncharacterized protein</fullName>
    </submittedName>
</protein>
<name>A0ABP0XRL3_9ROSI</name>
<evidence type="ECO:0000313" key="1">
    <source>
        <dbReference type="EMBL" id="CAK9310347.1"/>
    </source>
</evidence>
<organism evidence="1 2">
    <name type="scientific">Citrullus colocynthis</name>
    <name type="common">colocynth</name>
    <dbReference type="NCBI Taxonomy" id="252529"/>
    <lineage>
        <taxon>Eukaryota</taxon>
        <taxon>Viridiplantae</taxon>
        <taxon>Streptophyta</taxon>
        <taxon>Embryophyta</taxon>
        <taxon>Tracheophyta</taxon>
        <taxon>Spermatophyta</taxon>
        <taxon>Magnoliopsida</taxon>
        <taxon>eudicotyledons</taxon>
        <taxon>Gunneridae</taxon>
        <taxon>Pentapetalae</taxon>
        <taxon>rosids</taxon>
        <taxon>fabids</taxon>
        <taxon>Cucurbitales</taxon>
        <taxon>Cucurbitaceae</taxon>
        <taxon>Benincaseae</taxon>
        <taxon>Citrullus</taxon>
    </lineage>
</organism>
<keyword evidence="2" id="KW-1185">Reference proteome</keyword>
<reference evidence="1 2" key="1">
    <citation type="submission" date="2024-03" db="EMBL/GenBank/DDBJ databases">
        <authorList>
            <person name="Gkanogiannis A."/>
            <person name="Becerra Lopez-Lavalle L."/>
        </authorList>
    </citation>
    <scope>NUCLEOTIDE SEQUENCE [LARGE SCALE GENOMIC DNA]</scope>
</reference>